<dbReference type="AlphaFoldDB" id="A0A1L7WPW5"/>
<evidence type="ECO:0000313" key="2">
    <source>
        <dbReference type="EMBL" id="CZR54805.1"/>
    </source>
</evidence>
<proteinExistence type="predicted"/>
<organism evidence="2 3">
    <name type="scientific">Phialocephala subalpina</name>
    <dbReference type="NCBI Taxonomy" id="576137"/>
    <lineage>
        <taxon>Eukaryota</taxon>
        <taxon>Fungi</taxon>
        <taxon>Dikarya</taxon>
        <taxon>Ascomycota</taxon>
        <taxon>Pezizomycotina</taxon>
        <taxon>Leotiomycetes</taxon>
        <taxon>Helotiales</taxon>
        <taxon>Mollisiaceae</taxon>
        <taxon>Phialocephala</taxon>
        <taxon>Phialocephala fortinii species complex</taxon>
    </lineage>
</organism>
<reference evidence="2 3" key="1">
    <citation type="submission" date="2016-03" db="EMBL/GenBank/DDBJ databases">
        <authorList>
            <person name="Ploux O."/>
        </authorList>
    </citation>
    <scope>NUCLEOTIDE SEQUENCE [LARGE SCALE GENOMIC DNA]</scope>
    <source>
        <strain evidence="2 3">UAMH 11012</strain>
    </source>
</reference>
<evidence type="ECO:0000313" key="3">
    <source>
        <dbReference type="Proteomes" id="UP000184330"/>
    </source>
</evidence>
<dbReference type="Proteomes" id="UP000184330">
    <property type="component" value="Unassembled WGS sequence"/>
</dbReference>
<dbReference type="Gene3D" id="1.20.5.340">
    <property type="match status" value="1"/>
</dbReference>
<dbReference type="EMBL" id="FJOG01000005">
    <property type="protein sequence ID" value="CZR54805.1"/>
    <property type="molecule type" value="Genomic_DNA"/>
</dbReference>
<name>A0A1L7WPW5_9HELO</name>
<sequence length="212" mass="24530">MIDTRQQHLSSLQVQISQITQNLIEENASLKKENDRLKSRNGKLVGMNTSLREENEKLKREHTISQSQVPKFEEERKQLTEKMTQLKSENSELKERVKLQEPLVECAVLIRRRLFERAKCQRGHGDAIEFIIEAGNHAAHRGDFFADIAMFKLGYMKSSEAAASQDEGTTEFERTYMKVFHDLYGSSLDGRWRTILIRGQCRNIKVEMARGS</sequence>
<protein>
    <submittedName>
        <fullName evidence="2">Uncharacterized protein</fullName>
    </submittedName>
</protein>
<gene>
    <name evidence="2" type="ORF">PAC_04689</name>
</gene>
<keyword evidence="3" id="KW-1185">Reference proteome</keyword>
<keyword evidence="1" id="KW-0175">Coiled coil</keyword>
<accession>A0A1L7WPW5</accession>
<dbReference type="OrthoDB" id="3564687at2759"/>
<feature type="coiled-coil region" evidence="1">
    <location>
        <begin position="20"/>
        <end position="96"/>
    </location>
</feature>
<evidence type="ECO:0000256" key="1">
    <source>
        <dbReference type="SAM" id="Coils"/>
    </source>
</evidence>